<dbReference type="EMBL" id="BMHP01000002">
    <property type="protein sequence ID" value="GGD75130.1"/>
    <property type="molecule type" value="Genomic_DNA"/>
</dbReference>
<dbReference type="InterPro" id="IPR027022">
    <property type="entry name" value="ABC_permease_BceB-typ"/>
</dbReference>
<comment type="caution">
    <text evidence="8">The sequence shown here is derived from an EMBL/GenBank/DDBJ whole genome shotgun (WGS) entry which is preliminary data.</text>
</comment>
<proteinExistence type="inferred from homology"/>
<organism evidence="8 9">
    <name type="scientific">Paenibacillus nasutitermitis</name>
    <dbReference type="NCBI Taxonomy" id="1652958"/>
    <lineage>
        <taxon>Bacteria</taxon>
        <taxon>Bacillati</taxon>
        <taxon>Bacillota</taxon>
        <taxon>Bacilli</taxon>
        <taxon>Bacillales</taxon>
        <taxon>Paenibacillaceae</taxon>
        <taxon>Paenibacillus</taxon>
    </lineage>
</organism>
<keyword evidence="6" id="KW-0813">Transport</keyword>
<reference evidence="8" key="2">
    <citation type="submission" date="2020-09" db="EMBL/GenBank/DDBJ databases">
        <authorList>
            <person name="Sun Q."/>
            <person name="Zhou Y."/>
        </authorList>
    </citation>
    <scope>NUCLEOTIDE SEQUENCE</scope>
    <source>
        <strain evidence="8">CGMCC 1.15178</strain>
    </source>
</reference>
<keyword evidence="3 6" id="KW-0812">Transmembrane</keyword>
<gene>
    <name evidence="8" type="ORF">GCM10010911_36320</name>
</gene>
<dbReference type="Pfam" id="PF02687">
    <property type="entry name" value="FtsX"/>
    <property type="match status" value="1"/>
</dbReference>
<feature type="transmembrane region" description="Helical" evidence="6">
    <location>
        <begin position="61"/>
        <end position="82"/>
    </location>
</feature>
<feature type="transmembrane region" description="Helical" evidence="6">
    <location>
        <begin position="614"/>
        <end position="635"/>
    </location>
</feature>
<evidence type="ECO:0000313" key="8">
    <source>
        <dbReference type="EMBL" id="GGD75130.1"/>
    </source>
</evidence>
<feature type="transmembrane region" description="Helical" evidence="6">
    <location>
        <begin position="527"/>
        <end position="550"/>
    </location>
</feature>
<comment type="subcellular location">
    <subcellularLocation>
        <location evidence="1 6">Cell membrane</location>
        <topology evidence="1 6">Multi-pass membrane protein</topology>
    </subcellularLocation>
</comment>
<evidence type="ECO:0000256" key="4">
    <source>
        <dbReference type="ARBA" id="ARBA00022989"/>
    </source>
</evidence>
<keyword evidence="5 6" id="KW-0472">Membrane</keyword>
<evidence type="ECO:0000256" key="1">
    <source>
        <dbReference type="ARBA" id="ARBA00004651"/>
    </source>
</evidence>
<dbReference type="PANTHER" id="PTHR46795:SF1">
    <property type="entry name" value="ABC TRANSPORTER PERMEASE PROTEIN"/>
    <property type="match status" value="1"/>
</dbReference>
<feature type="transmembrane region" description="Helical" evidence="6">
    <location>
        <begin position="20"/>
        <end position="41"/>
    </location>
</feature>
<dbReference type="GO" id="GO:0005886">
    <property type="term" value="C:plasma membrane"/>
    <property type="evidence" value="ECO:0007669"/>
    <property type="project" value="UniProtKB-SubCell"/>
</dbReference>
<feature type="transmembrane region" description="Helical" evidence="6">
    <location>
        <begin position="198"/>
        <end position="219"/>
    </location>
</feature>
<protein>
    <submittedName>
        <fullName evidence="8">ABC transporter permease</fullName>
    </submittedName>
</protein>
<dbReference type="GO" id="GO:0055085">
    <property type="term" value="P:transmembrane transport"/>
    <property type="evidence" value="ECO:0007669"/>
    <property type="project" value="UniProtKB-UniRule"/>
</dbReference>
<dbReference type="InterPro" id="IPR052536">
    <property type="entry name" value="ABC-4_Integral_Memb_Prot"/>
</dbReference>
<feature type="transmembrane region" description="Helical" evidence="6">
    <location>
        <begin position="284"/>
        <end position="305"/>
    </location>
</feature>
<comment type="similarity">
    <text evidence="6">Belongs to the ABC-4 integral membrane protein family.</text>
</comment>
<evidence type="ECO:0000259" key="7">
    <source>
        <dbReference type="Pfam" id="PF02687"/>
    </source>
</evidence>
<keyword evidence="2 6" id="KW-1003">Cell membrane</keyword>
<sequence length="652" mass="72835">MTFRSLAISGIKGNWRAYSAFFLSSVFSVFVFYMYGAFIYHPDVMNGHIEAAASVRKGMEACQYIVVIFSFFFVLYANSAFLKTRKKEFGLYTLFGMTGRQLRRMLMVESVVIAVLAIAAGLGIGMLLSKLFFMAMAALLEVENPIRFIVPLKAVLITAIGYFALFNILTWLTSLRVGRSQIIELLKEANQPKRQPAYSLWLSVLSLLCLGTGYTLAYMMDTSNFIILALPVLGFVTVGTYFLFTQSSIALIRLIQRNKSVYYKRTNMIVFSQIAYKLKDNARILFMVSLLSAVILTASGTVYAFQQESAKQLLSHTPQTIGFVEHGLASHKVLDPAKVRSILEEDGQELEYESKVIGIPAGLLGAGQKKNKNGEYNYKLAVISENDYNHVAGLRGMPKLSVTKGHAVIVFPYVEQKPRPPFAGPSLSLDINGDESAYSIDEYQFGAMISPLDYFTKLAVLNDAEFRNLLASTPESKQMVNYGFEIKGWQDALPTVEKIEKLIPESQSEYAMTYRVSSYLETGQSSALTIFVGLFVSLLFFIASGSVLYFKLFTEMKEDQLQFRALTRIGMTSREIRRIVASQVSMIFYVPVVVGAIHMGFAMKALSALMQANIWLYAGTVIGIYIIMQSVYFAVACSGYTKRMLHAAVQIR</sequence>
<feature type="transmembrane region" description="Helical" evidence="6">
    <location>
        <begin position="148"/>
        <end position="177"/>
    </location>
</feature>
<accession>A0A916Z5P1</accession>
<reference evidence="8" key="1">
    <citation type="journal article" date="2014" name="Int. J. Syst. Evol. Microbiol.">
        <title>Complete genome sequence of Corynebacterium casei LMG S-19264T (=DSM 44701T), isolated from a smear-ripened cheese.</title>
        <authorList>
            <consortium name="US DOE Joint Genome Institute (JGI-PGF)"/>
            <person name="Walter F."/>
            <person name="Albersmeier A."/>
            <person name="Kalinowski J."/>
            <person name="Ruckert C."/>
        </authorList>
    </citation>
    <scope>NUCLEOTIDE SEQUENCE</scope>
    <source>
        <strain evidence="8">CGMCC 1.15178</strain>
    </source>
</reference>
<evidence type="ECO:0000256" key="3">
    <source>
        <dbReference type="ARBA" id="ARBA00022692"/>
    </source>
</evidence>
<feature type="transmembrane region" description="Helical" evidence="6">
    <location>
        <begin position="579"/>
        <end position="602"/>
    </location>
</feature>
<feature type="transmembrane region" description="Helical" evidence="6">
    <location>
        <begin position="225"/>
        <end position="244"/>
    </location>
</feature>
<dbReference type="PIRSF" id="PIRSF018968">
    <property type="entry name" value="ABC_permease_BceB"/>
    <property type="match status" value="1"/>
</dbReference>
<evidence type="ECO:0000313" key="9">
    <source>
        <dbReference type="Proteomes" id="UP000612456"/>
    </source>
</evidence>
<evidence type="ECO:0000256" key="5">
    <source>
        <dbReference type="ARBA" id="ARBA00023136"/>
    </source>
</evidence>
<feature type="transmembrane region" description="Helical" evidence="6">
    <location>
        <begin position="106"/>
        <end position="128"/>
    </location>
</feature>
<feature type="domain" description="ABC3 transporter permease C-terminal" evidence="7">
    <location>
        <begin position="65"/>
        <end position="181"/>
    </location>
</feature>
<dbReference type="RefSeq" id="WP_188993291.1">
    <property type="nucleotide sequence ID" value="NZ_BMHP01000002.1"/>
</dbReference>
<keyword evidence="4 6" id="KW-1133">Transmembrane helix</keyword>
<evidence type="ECO:0000256" key="6">
    <source>
        <dbReference type="PIRNR" id="PIRNR018968"/>
    </source>
</evidence>
<name>A0A916Z5P1_9BACL</name>
<evidence type="ECO:0000256" key="2">
    <source>
        <dbReference type="ARBA" id="ARBA00022475"/>
    </source>
</evidence>
<dbReference type="PANTHER" id="PTHR46795">
    <property type="entry name" value="ABC TRANSPORTER PERMEASE-RELATED-RELATED"/>
    <property type="match status" value="1"/>
</dbReference>
<dbReference type="InterPro" id="IPR003838">
    <property type="entry name" value="ABC3_permease_C"/>
</dbReference>
<dbReference type="Proteomes" id="UP000612456">
    <property type="component" value="Unassembled WGS sequence"/>
</dbReference>
<keyword evidence="9" id="KW-1185">Reference proteome</keyword>
<dbReference type="AlphaFoldDB" id="A0A916Z5P1"/>